<dbReference type="VEuPathDB" id="FungiDB:AMAG_08496"/>
<evidence type="ECO:0000313" key="4">
    <source>
        <dbReference type="Proteomes" id="UP000054350"/>
    </source>
</evidence>
<keyword evidence="4" id="KW-1185">Reference proteome</keyword>
<dbReference type="Pfam" id="PF04727">
    <property type="entry name" value="ELMO_CED12"/>
    <property type="match status" value="1"/>
</dbReference>
<organism evidence="3 4">
    <name type="scientific">Allomyces macrogynus (strain ATCC 38327)</name>
    <name type="common">Allomyces javanicus var. macrogynus</name>
    <dbReference type="NCBI Taxonomy" id="578462"/>
    <lineage>
        <taxon>Eukaryota</taxon>
        <taxon>Fungi</taxon>
        <taxon>Fungi incertae sedis</taxon>
        <taxon>Blastocladiomycota</taxon>
        <taxon>Blastocladiomycetes</taxon>
        <taxon>Blastocladiales</taxon>
        <taxon>Blastocladiaceae</taxon>
        <taxon>Allomyces</taxon>
    </lineage>
</organism>
<evidence type="ECO:0000259" key="2">
    <source>
        <dbReference type="PROSITE" id="PS51335"/>
    </source>
</evidence>
<dbReference type="PROSITE" id="PS51335">
    <property type="entry name" value="ELMO"/>
    <property type="match status" value="1"/>
</dbReference>
<reference evidence="4" key="2">
    <citation type="submission" date="2009-11" db="EMBL/GenBank/DDBJ databases">
        <title>The Genome Sequence of Allomyces macrogynus strain ATCC 38327.</title>
        <authorList>
            <consortium name="The Broad Institute Genome Sequencing Platform"/>
            <person name="Russ C."/>
            <person name="Cuomo C."/>
            <person name="Shea T."/>
            <person name="Young S.K."/>
            <person name="Zeng Q."/>
            <person name="Koehrsen M."/>
            <person name="Haas B."/>
            <person name="Borodovsky M."/>
            <person name="Guigo R."/>
            <person name="Alvarado L."/>
            <person name="Berlin A."/>
            <person name="Borenstein D."/>
            <person name="Chen Z."/>
            <person name="Engels R."/>
            <person name="Freedman E."/>
            <person name="Gellesch M."/>
            <person name="Goldberg J."/>
            <person name="Griggs A."/>
            <person name="Gujja S."/>
            <person name="Heiman D."/>
            <person name="Hepburn T."/>
            <person name="Howarth C."/>
            <person name="Jen D."/>
            <person name="Larson L."/>
            <person name="Lewis B."/>
            <person name="Mehta T."/>
            <person name="Park D."/>
            <person name="Pearson M."/>
            <person name="Roberts A."/>
            <person name="Saif S."/>
            <person name="Shenoy N."/>
            <person name="Sisk P."/>
            <person name="Stolte C."/>
            <person name="Sykes S."/>
            <person name="Walk T."/>
            <person name="White J."/>
            <person name="Yandava C."/>
            <person name="Burger G."/>
            <person name="Gray M.W."/>
            <person name="Holland P.W.H."/>
            <person name="King N."/>
            <person name="Lang F.B.F."/>
            <person name="Roger A.J."/>
            <person name="Ruiz-Trillo I."/>
            <person name="Lander E."/>
            <person name="Nusbaum C."/>
        </authorList>
    </citation>
    <scope>NUCLEOTIDE SEQUENCE [LARGE SCALE GENOMIC DNA]</scope>
    <source>
        <strain evidence="4">ATCC 38327</strain>
    </source>
</reference>
<dbReference type="PANTHER" id="PTHR12771">
    <property type="entry name" value="ENGULFMENT AND CELL MOTILITY"/>
    <property type="match status" value="1"/>
</dbReference>
<dbReference type="InterPro" id="IPR050868">
    <property type="entry name" value="ELMO_domain-containing"/>
</dbReference>
<evidence type="ECO:0000256" key="1">
    <source>
        <dbReference type="SAM" id="MobiDB-lite"/>
    </source>
</evidence>
<name>A0A0L0SLS9_ALLM3</name>
<dbReference type="EMBL" id="GG745342">
    <property type="protein sequence ID" value="KNE63359.1"/>
    <property type="molecule type" value="Genomic_DNA"/>
</dbReference>
<feature type="compositionally biased region" description="Low complexity" evidence="1">
    <location>
        <begin position="7"/>
        <end position="24"/>
    </location>
</feature>
<dbReference type="Proteomes" id="UP000054350">
    <property type="component" value="Unassembled WGS sequence"/>
</dbReference>
<dbReference type="OrthoDB" id="67155at2759"/>
<dbReference type="GO" id="GO:0005096">
    <property type="term" value="F:GTPase activator activity"/>
    <property type="evidence" value="ECO:0007669"/>
    <property type="project" value="TreeGrafter"/>
</dbReference>
<evidence type="ECO:0000313" key="3">
    <source>
        <dbReference type="EMBL" id="KNE63359.1"/>
    </source>
</evidence>
<dbReference type="eggNOG" id="KOG2998">
    <property type="taxonomic scope" value="Eukaryota"/>
</dbReference>
<dbReference type="PANTHER" id="PTHR12771:SF51">
    <property type="entry name" value="LD01482P"/>
    <property type="match status" value="1"/>
</dbReference>
<feature type="compositionally biased region" description="Basic and acidic residues" evidence="1">
    <location>
        <begin position="130"/>
        <end position="139"/>
    </location>
</feature>
<proteinExistence type="predicted"/>
<feature type="region of interest" description="Disordered" evidence="1">
    <location>
        <begin position="1"/>
        <end position="24"/>
    </location>
</feature>
<dbReference type="AlphaFoldDB" id="A0A0L0SLS9"/>
<sequence>MLAKPGTDPATATSSASNATASTDPTSQVPVLAITTLFALSTVALYHFGAMQPLTNLVLLLLPPPTHATVGTAGTSPAGRARLVARAYVASRPWLRPVFRLVKYLYGLVTRTTELYRLCAAEVKRQREARGEYVREGHGRRTRRVGPTLASKEGGEEDEDEDAVKRPLLDDHDCDDEVDDQDGRDRGAMLPVSCDAIAEIEMSLLYSKELTLERRSIESRECGLEEVTQMILYKKHFPGRTSLETPEARVLFAAVSVIHETHRVVADINARAATKYDAANRTHERKLLELWSLLMPGEQLEARVTSQWGRIGFQGKDPATDFRGMGMQALDDLVYFAKVHPTVAKAVLAASQHPVSWYSFAIVGINVTNYVVQTLRTRRLQYNMLLHGPTRGTVHEFYCYVFKSFNDHWTGYTGNPPLTIMDFEREFAIVRHRIEQDLVLYRPGMRLAADPASEQ</sequence>
<feature type="domain" description="ELMO" evidence="2">
    <location>
        <begin position="282"/>
        <end position="438"/>
    </location>
</feature>
<dbReference type="STRING" id="578462.A0A0L0SLS9"/>
<feature type="region of interest" description="Disordered" evidence="1">
    <location>
        <begin position="130"/>
        <end position="186"/>
    </location>
</feature>
<dbReference type="InterPro" id="IPR006816">
    <property type="entry name" value="ELMO_dom"/>
</dbReference>
<protein>
    <recommendedName>
        <fullName evidence="2">ELMO domain-containing protein</fullName>
    </recommendedName>
</protein>
<gene>
    <name evidence="3" type="ORF">AMAG_08496</name>
</gene>
<accession>A0A0L0SLS9</accession>
<reference evidence="3 4" key="1">
    <citation type="submission" date="2009-11" db="EMBL/GenBank/DDBJ databases">
        <title>Annotation of Allomyces macrogynus ATCC 38327.</title>
        <authorList>
            <consortium name="The Broad Institute Genome Sequencing Platform"/>
            <person name="Russ C."/>
            <person name="Cuomo C."/>
            <person name="Burger G."/>
            <person name="Gray M.W."/>
            <person name="Holland P.W.H."/>
            <person name="King N."/>
            <person name="Lang F.B.F."/>
            <person name="Roger A.J."/>
            <person name="Ruiz-Trillo I."/>
            <person name="Young S.K."/>
            <person name="Zeng Q."/>
            <person name="Gargeya S."/>
            <person name="Fitzgerald M."/>
            <person name="Haas B."/>
            <person name="Abouelleil A."/>
            <person name="Alvarado L."/>
            <person name="Arachchi H.M."/>
            <person name="Berlin A."/>
            <person name="Chapman S.B."/>
            <person name="Gearin G."/>
            <person name="Goldberg J."/>
            <person name="Griggs A."/>
            <person name="Gujja S."/>
            <person name="Hansen M."/>
            <person name="Heiman D."/>
            <person name="Howarth C."/>
            <person name="Larimer J."/>
            <person name="Lui A."/>
            <person name="MacDonald P.J.P."/>
            <person name="McCowen C."/>
            <person name="Montmayeur A."/>
            <person name="Murphy C."/>
            <person name="Neiman D."/>
            <person name="Pearson M."/>
            <person name="Priest M."/>
            <person name="Roberts A."/>
            <person name="Saif S."/>
            <person name="Shea T."/>
            <person name="Sisk P."/>
            <person name="Stolte C."/>
            <person name="Sykes S."/>
            <person name="Wortman J."/>
            <person name="Nusbaum C."/>
            <person name="Birren B."/>
        </authorList>
    </citation>
    <scope>NUCLEOTIDE SEQUENCE [LARGE SCALE GENOMIC DNA]</scope>
    <source>
        <strain evidence="3 4">ATCC 38327</strain>
    </source>
</reference>